<dbReference type="GO" id="GO:0005634">
    <property type="term" value="C:nucleus"/>
    <property type="evidence" value="ECO:0007669"/>
    <property type="project" value="TreeGrafter"/>
</dbReference>
<dbReference type="OMA" id="PTHIRRE"/>
<keyword evidence="1" id="KW-0489">Methyltransferase</keyword>
<evidence type="ECO:0000313" key="6">
    <source>
        <dbReference type="RefSeq" id="XP_022086374.1"/>
    </source>
</evidence>
<organism evidence="5 6">
    <name type="scientific">Acanthaster planci</name>
    <name type="common">Crown-of-thorns starfish</name>
    <dbReference type="NCBI Taxonomy" id="133434"/>
    <lineage>
        <taxon>Eukaryota</taxon>
        <taxon>Metazoa</taxon>
        <taxon>Echinodermata</taxon>
        <taxon>Eleutherozoa</taxon>
        <taxon>Asterozoa</taxon>
        <taxon>Asteroidea</taxon>
        <taxon>Valvatacea</taxon>
        <taxon>Valvatida</taxon>
        <taxon>Acanthasteridae</taxon>
        <taxon>Acanthaster</taxon>
    </lineage>
</organism>
<name>A0A8B7XZP0_ACAPL</name>
<proteinExistence type="predicted"/>
<evidence type="ECO:0000256" key="1">
    <source>
        <dbReference type="ARBA" id="ARBA00022603"/>
    </source>
</evidence>
<dbReference type="GO" id="GO:0032259">
    <property type="term" value="P:methylation"/>
    <property type="evidence" value="ECO:0007669"/>
    <property type="project" value="UniProtKB-KW"/>
</dbReference>
<dbReference type="GO" id="GO:0008168">
    <property type="term" value="F:methyltransferase activity"/>
    <property type="evidence" value="ECO:0007669"/>
    <property type="project" value="UniProtKB-KW"/>
</dbReference>
<sequence length="297" mass="33818">METFEWENFLKVAYRDWCNVQSLNKFRRAPSNAERVSLCIGLAIWSDKNVCRLIKRCVEQSYMETSGKSDEVSRSWREKGNELFKERHYNEALLCYTQSVLTASCNIDNADTSNRVELAMAFGNRSATLYHLNQYELALQECDQAISHGYPRASLHKLLQRKGLCLMEMGQQHLATIVLREALLALDEAVNLSLERKESLKSEIEKLLNNCTHPSVSENTSVSIKPTKPEDLRQSSDKLASASRSLGLRFNLDRGRYLVADLPVNAGELLIKEIPYAVILLPEYRKTHCHYSGNRAG</sequence>
<dbReference type="InterPro" id="IPR011990">
    <property type="entry name" value="TPR-like_helical_dom_sf"/>
</dbReference>
<keyword evidence="2" id="KW-0808">Transferase</keyword>
<keyword evidence="5" id="KW-1185">Reference proteome</keyword>
<dbReference type="GeneID" id="110976946"/>
<feature type="compositionally biased region" description="Basic and acidic residues" evidence="4">
    <location>
        <begin position="227"/>
        <end position="236"/>
    </location>
</feature>
<dbReference type="GO" id="GO:0005737">
    <property type="term" value="C:cytoplasm"/>
    <property type="evidence" value="ECO:0007669"/>
    <property type="project" value="TreeGrafter"/>
</dbReference>
<evidence type="ECO:0000313" key="5">
    <source>
        <dbReference type="Proteomes" id="UP000694845"/>
    </source>
</evidence>
<dbReference type="PANTHER" id="PTHR46165:SF2">
    <property type="entry name" value="SET AND MYND DOMAIN-CONTAINING PROTEIN 4"/>
    <property type="match status" value="1"/>
</dbReference>
<dbReference type="KEGG" id="aplc:110976946"/>
<keyword evidence="3" id="KW-0949">S-adenosyl-L-methionine</keyword>
<dbReference type="GO" id="GO:0042826">
    <property type="term" value="F:histone deacetylase binding"/>
    <property type="evidence" value="ECO:0007669"/>
    <property type="project" value="TreeGrafter"/>
</dbReference>
<dbReference type="RefSeq" id="XP_022086374.1">
    <property type="nucleotide sequence ID" value="XM_022230682.1"/>
</dbReference>
<dbReference type="OrthoDB" id="62495at2759"/>
<dbReference type="AlphaFoldDB" id="A0A8B7XZP0"/>
<dbReference type="InterPro" id="IPR052097">
    <property type="entry name" value="SET-MYND_domain_protein"/>
</dbReference>
<feature type="region of interest" description="Disordered" evidence="4">
    <location>
        <begin position="216"/>
        <end position="236"/>
    </location>
</feature>
<accession>A0A8B7XZP0</accession>
<dbReference type="Proteomes" id="UP000694845">
    <property type="component" value="Unplaced"/>
</dbReference>
<protein>
    <submittedName>
        <fullName evidence="6">SET and MYND domain-containing protein 4-like</fullName>
    </submittedName>
</protein>
<dbReference type="SUPFAM" id="SSF48452">
    <property type="entry name" value="TPR-like"/>
    <property type="match status" value="1"/>
</dbReference>
<evidence type="ECO:0000256" key="3">
    <source>
        <dbReference type="ARBA" id="ARBA00022691"/>
    </source>
</evidence>
<reference evidence="6" key="1">
    <citation type="submission" date="2025-08" db="UniProtKB">
        <authorList>
            <consortium name="RefSeq"/>
        </authorList>
    </citation>
    <scope>IDENTIFICATION</scope>
</reference>
<dbReference type="Gene3D" id="1.25.40.10">
    <property type="entry name" value="Tetratricopeptide repeat domain"/>
    <property type="match status" value="1"/>
</dbReference>
<gene>
    <name evidence="6" type="primary">LOC110976946</name>
</gene>
<dbReference type="PANTHER" id="PTHR46165">
    <property type="entry name" value="SET AND MYND DOMAIN-CONTAINING PROTEIN 4"/>
    <property type="match status" value="1"/>
</dbReference>
<evidence type="ECO:0000256" key="2">
    <source>
        <dbReference type="ARBA" id="ARBA00022679"/>
    </source>
</evidence>
<evidence type="ECO:0000256" key="4">
    <source>
        <dbReference type="SAM" id="MobiDB-lite"/>
    </source>
</evidence>